<evidence type="ECO:0000313" key="2">
    <source>
        <dbReference type="Proteomes" id="UP000230709"/>
    </source>
</evidence>
<dbReference type="Proteomes" id="UP000230709">
    <property type="component" value="Chromosome"/>
</dbReference>
<evidence type="ECO:0000313" key="1">
    <source>
        <dbReference type="EMBL" id="ATQ66898.1"/>
    </source>
</evidence>
<dbReference type="RefSeq" id="WP_003609687.1">
    <property type="nucleotide sequence ID" value="NZ_ADVE02000001.1"/>
</dbReference>
<gene>
    <name evidence="1" type="ORF">CQW49_02540</name>
</gene>
<protein>
    <submittedName>
        <fullName evidence="1">Uncharacterized protein</fullName>
    </submittedName>
</protein>
<accession>A0A2D2CVU5</accession>
<reference evidence="2" key="1">
    <citation type="submission" date="2017-10" db="EMBL/GenBank/DDBJ databases">
        <title>Completed PacBio SMRT sequence of Methylosinus trichosporium OB3b reveals presence of a third large plasmid.</title>
        <authorList>
            <person name="Charles T.C."/>
            <person name="Lynch M.D.J."/>
            <person name="Heil J.R."/>
            <person name="Cheng J."/>
        </authorList>
    </citation>
    <scope>NUCLEOTIDE SEQUENCE [LARGE SCALE GENOMIC DNA]</scope>
    <source>
        <strain evidence="2">OB3b</strain>
    </source>
</reference>
<organism evidence="1 2">
    <name type="scientific">Methylosinus trichosporium (strain ATCC 35070 / NCIMB 11131 / UNIQEM 75 / OB3b)</name>
    <dbReference type="NCBI Taxonomy" id="595536"/>
    <lineage>
        <taxon>Bacteria</taxon>
        <taxon>Pseudomonadati</taxon>
        <taxon>Pseudomonadota</taxon>
        <taxon>Alphaproteobacteria</taxon>
        <taxon>Hyphomicrobiales</taxon>
        <taxon>Methylocystaceae</taxon>
        <taxon>Methylosinus</taxon>
    </lineage>
</organism>
<dbReference type="AlphaFoldDB" id="A0A2D2CVU5"/>
<proteinExistence type="predicted"/>
<dbReference type="EMBL" id="CP023737">
    <property type="protein sequence ID" value="ATQ66898.1"/>
    <property type="molecule type" value="Genomic_DNA"/>
</dbReference>
<keyword evidence="2" id="KW-1185">Reference proteome</keyword>
<name>A0A2D2CVU5_METT3</name>
<dbReference type="STRING" id="595536.GCA_000178815_00438"/>
<dbReference type="KEGG" id="mtw:CQW49_02540"/>
<sequence>MDRLQNLLADQERDAAAIDRAVAAAQVRVQALDKDLRADVLRDREAELRLEALRGLTETRRAMLERAEAAQAQARRLTPEAERRAARFHNDDAVHASMSIATYARLERTSTPELMEHLADAIEDRNLALAEAVRLEFGRRNDAGPLREQFAGLFGRLRSPAAEEAKQAVSRIAGLSGLAAERLLTLERGRGDAAARLAAARMMAA</sequence>